<keyword evidence="9" id="KW-1185">Reference proteome</keyword>
<dbReference type="GO" id="GO:0006313">
    <property type="term" value="P:DNA transposition"/>
    <property type="evidence" value="ECO:0007669"/>
    <property type="project" value="UniProtKB-UniRule"/>
</dbReference>
<reference evidence="8 9" key="1">
    <citation type="submission" date="2020-10" db="EMBL/GenBank/DDBJ databases">
        <title>Complete genome sequence of Paludibaculum fermentans P105T, a facultatively anaerobic acidobacterium capable of dissimilatory Fe(III) reduction.</title>
        <authorList>
            <person name="Dedysh S.N."/>
            <person name="Beletsky A.V."/>
            <person name="Kulichevskaya I.S."/>
            <person name="Mardanov A.V."/>
            <person name="Ravin N.V."/>
        </authorList>
    </citation>
    <scope>NUCLEOTIDE SEQUENCE [LARGE SCALE GENOMIC DNA]</scope>
    <source>
        <strain evidence="8 9">P105</strain>
    </source>
</reference>
<name>A0A7S7NX53_PALFE</name>
<evidence type="ECO:0000256" key="6">
    <source>
        <dbReference type="RuleBase" id="RU365089"/>
    </source>
</evidence>
<dbReference type="PANTHER" id="PTHR33217:SF5">
    <property type="entry name" value="MUTATOR FAMILY TRANSPOSASE"/>
    <property type="match status" value="1"/>
</dbReference>
<evidence type="ECO:0000256" key="1">
    <source>
        <dbReference type="ARBA" id="ARBA00002190"/>
    </source>
</evidence>
<evidence type="ECO:0000256" key="2">
    <source>
        <dbReference type="ARBA" id="ARBA00010961"/>
    </source>
</evidence>
<evidence type="ECO:0000256" key="3">
    <source>
        <dbReference type="ARBA" id="ARBA00022578"/>
    </source>
</evidence>
<dbReference type="GO" id="GO:0004803">
    <property type="term" value="F:transposase activity"/>
    <property type="evidence" value="ECO:0007669"/>
    <property type="project" value="UniProtKB-UniRule"/>
</dbReference>
<keyword evidence="3 6" id="KW-0815">Transposition</keyword>
<protein>
    <recommendedName>
        <fullName evidence="6">Mutator family transposase</fullName>
    </recommendedName>
</protein>
<dbReference type="Proteomes" id="UP000593892">
    <property type="component" value="Chromosome"/>
</dbReference>
<evidence type="ECO:0000313" key="9">
    <source>
        <dbReference type="Proteomes" id="UP000593892"/>
    </source>
</evidence>
<dbReference type="GO" id="GO:0003677">
    <property type="term" value="F:DNA binding"/>
    <property type="evidence" value="ECO:0007669"/>
    <property type="project" value="UniProtKB-UniRule"/>
</dbReference>
<dbReference type="EMBL" id="CP063849">
    <property type="protein sequence ID" value="QOY91376.1"/>
    <property type="molecule type" value="Genomic_DNA"/>
</dbReference>
<dbReference type="Pfam" id="PF00872">
    <property type="entry name" value="Transposase_mut"/>
    <property type="match status" value="1"/>
</dbReference>
<dbReference type="AlphaFoldDB" id="A0A7S7NX53"/>
<dbReference type="InterPro" id="IPR001207">
    <property type="entry name" value="Transposase_mutator"/>
</dbReference>
<feature type="region of interest" description="Disordered" evidence="7">
    <location>
        <begin position="52"/>
        <end position="75"/>
    </location>
</feature>
<comment type="function">
    <text evidence="1 6">Required for the transposition of the insertion element.</text>
</comment>
<comment type="similarity">
    <text evidence="2 6">Belongs to the transposase mutator family.</text>
</comment>
<proteinExistence type="inferred from homology"/>
<gene>
    <name evidence="8" type="ORF">IRI77_15925</name>
</gene>
<evidence type="ECO:0000256" key="4">
    <source>
        <dbReference type="ARBA" id="ARBA00023125"/>
    </source>
</evidence>
<keyword evidence="5 6" id="KW-0233">DNA recombination</keyword>
<evidence type="ECO:0000313" key="8">
    <source>
        <dbReference type="EMBL" id="QOY91376.1"/>
    </source>
</evidence>
<sequence>MKRQKQDRAISDELIDEMLKHGRTADDVNGLLKQLTKAVLERALQGELTEHLGYGKHDPAGANSGNSRNGSSLKTLKGDFGEVELETPRDRAGAFEPKIIKKNQTRWTGFDEKVLSMYARGMTTREIQGHLEEMYQVEVSASLISEITDGIMDQARAWQNRPLEAFYPIVFLDALYVKMRHEGRVENRAVYVALGINLNGRKDVLGMWTSAAEGAKFWLNVLTELKNRGVKDIFLACVDGLKGFPKKGLPDPSHRDQPQSALRLGLLTHRTVARLPSSIPLGTISGPRARIDRIRRLRSPNPVPYPT</sequence>
<dbReference type="NCBIfam" id="NF033543">
    <property type="entry name" value="transpos_IS256"/>
    <property type="match status" value="1"/>
</dbReference>
<keyword evidence="6" id="KW-0814">Transposable element</keyword>
<organism evidence="8 9">
    <name type="scientific">Paludibaculum fermentans</name>
    <dbReference type="NCBI Taxonomy" id="1473598"/>
    <lineage>
        <taxon>Bacteria</taxon>
        <taxon>Pseudomonadati</taxon>
        <taxon>Acidobacteriota</taxon>
        <taxon>Terriglobia</taxon>
        <taxon>Bryobacterales</taxon>
        <taxon>Bryobacteraceae</taxon>
        <taxon>Paludibaculum</taxon>
    </lineage>
</organism>
<accession>A0A7S7NX53</accession>
<keyword evidence="4 6" id="KW-0238">DNA-binding</keyword>
<evidence type="ECO:0000256" key="7">
    <source>
        <dbReference type="SAM" id="MobiDB-lite"/>
    </source>
</evidence>
<dbReference type="KEGG" id="pfer:IRI77_15925"/>
<feature type="compositionally biased region" description="Low complexity" evidence="7">
    <location>
        <begin position="60"/>
        <end position="72"/>
    </location>
</feature>
<dbReference type="PANTHER" id="PTHR33217">
    <property type="entry name" value="TRANSPOSASE FOR INSERTION SEQUENCE ELEMENT IS1081"/>
    <property type="match status" value="1"/>
</dbReference>
<evidence type="ECO:0000256" key="5">
    <source>
        <dbReference type="ARBA" id="ARBA00023172"/>
    </source>
</evidence>